<reference evidence="1" key="3">
    <citation type="submission" date="2021-05" db="UniProtKB">
        <authorList>
            <consortium name="EnsemblPlants"/>
        </authorList>
    </citation>
    <scope>IDENTIFICATION</scope>
    <source>
        <strain evidence="1">cv. B73</strain>
    </source>
</reference>
<sequence length="87" mass="10181">MPTEHLKCVNLKIFKLADWLDKVSILCFEVVEKDGSNHLDDNTTEEELEAAHWNCQQIKHGTTRKGSRILTRQCKAYKTLFRMSCRQ</sequence>
<dbReference type="AlphaFoldDB" id="A0A804PB91"/>
<evidence type="ECO:0000313" key="2">
    <source>
        <dbReference type="Proteomes" id="UP000007305"/>
    </source>
</evidence>
<proteinExistence type="predicted"/>
<dbReference type="EnsemblPlants" id="Zm00001eb222620_T001">
    <property type="protein sequence ID" value="Zm00001eb222620_P001"/>
    <property type="gene ID" value="Zm00001eb222620"/>
</dbReference>
<dbReference type="Gramene" id="Zm00001eb222620_T001">
    <property type="protein sequence ID" value="Zm00001eb222620_P001"/>
    <property type="gene ID" value="Zm00001eb222620"/>
</dbReference>
<reference evidence="1" key="2">
    <citation type="submission" date="2019-07" db="EMBL/GenBank/DDBJ databases">
        <authorList>
            <person name="Seetharam A."/>
            <person name="Woodhouse M."/>
            <person name="Cannon E."/>
        </authorList>
    </citation>
    <scope>NUCLEOTIDE SEQUENCE [LARGE SCALE GENOMIC DNA]</scope>
    <source>
        <strain evidence="1">cv. B73</strain>
    </source>
</reference>
<keyword evidence="2" id="KW-1185">Reference proteome</keyword>
<reference evidence="2" key="1">
    <citation type="journal article" date="2009" name="Science">
        <title>The B73 maize genome: complexity, diversity, and dynamics.</title>
        <authorList>
            <person name="Schnable P.S."/>
            <person name="Ware D."/>
            <person name="Fulton R.S."/>
            <person name="Stein J.C."/>
            <person name="Wei F."/>
            <person name="Pasternak S."/>
            <person name="Liang C."/>
            <person name="Zhang J."/>
            <person name="Fulton L."/>
            <person name="Graves T.A."/>
            <person name="Minx P."/>
            <person name="Reily A.D."/>
            <person name="Courtney L."/>
            <person name="Kruchowski S.S."/>
            <person name="Tomlinson C."/>
            <person name="Strong C."/>
            <person name="Delehaunty K."/>
            <person name="Fronick C."/>
            <person name="Courtney B."/>
            <person name="Rock S.M."/>
            <person name="Belter E."/>
            <person name="Du F."/>
            <person name="Kim K."/>
            <person name="Abbott R.M."/>
            <person name="Cotton M."/>
            <person name="Levy A."/>
            <person name="Marchetto P."/>
            <person name="Ochoa K."/>
            <person name="Jackson S.M."/>
            <person name="Gillam B."/>
            <person name="Chen W."/>
            <person name="Yan L."/>
            <person name="Higginbotham J."/>
            <person name="Cardenas M."/>
            <person name="Waligorski J."/>
            <person name="Applebaum E."/>
            <person name="Phelps L."/>
            <person name="Falcone J."/>
            <person name="Kanchi K."/>
            <person name="Thane T."/>
            <person name="Scimone A."/>
            <person name="Thane N."/>
            <person name="Henke J."/>
            <person name="Wang T."/>
            <person name="Ruppert J."/>
            <person name="Shah N."/>
            <person name="Rotter K."/>
            <person name="Hodges J."/>
            <person name="Ingenthron E."/>
            <person name="Cordes M."/>
            <person name="Kohlberg S."/>
            <person name="Sgro J."/>
            <person name="Delgado B."/>
            <person name="Mead K."/>
            <person name="Chinwalla A."/>
            <person name="Leonard S."/>
            <person name="Crouse K."/>
            <person name="Collura K."/>
            <person name="Kudrna D."/>
            <person name="Currie J."/>
            <person name="He R."/>
            <person name="Angelova A."/>
            <person name="Rajasekar S."/>
            <person name="Mueller T."/>
            <person name="Lomeli R."/>
            <person name="Scara G."/>
            <person name="Ko A."/>
            <person name="Delaney K."/>
            <person name="Wissotski M."/>
            <person name="Lopez G."/>
            <person name="Campos D."/>
            <person name="Braidotti M."/>
            <person name="Ashley E."/>
            <person name="Golser W."/>
            <person name="Kim H."/>
            <person name="Lee S."/>
            <person name="Lin J."/>
            <person name="Dujmic Z."/>
            <person name="Kim W."/>
            <person name="Talag J."/>
            <person name="Zuccolo A."/>
            <person name="Fan C."/>
            <person name="Sebastian A."/>
            <person name="Kramer M."/>
            <person name="Spiegel L."/>
            <person name="Nascimento L."/>
            <person name="Zutavern T."/>
            <person name="Miller B."/>
            <person name="Ambroise C."/>
            <person name="Muller S."/>
            <person name="Spooner W."/>
            <person name="Narechania A."/>
            <person name="Ren L."/>
            <person name="Wei S."/>
            <person name="Kumari S."/>
            <person name="Faga B."/>
            <person name="Levy M.J."/>
            <person name="McMahan L."/>
            <person name="Van Buren P."/>
            <person name="Vaughn M.W."/>
            <person name="Ying K."/>
            <person name="Yeh C.-T."/>
            <person name="Emrich S.J."/>
            <person name="Jia Y."/>
            <person name="Kalyanaraman A."/>
            <person name="Hsia A.-P."/>
            <person name="Barbazuk W.B."/>
            <person name="Baucom R.S."/>
            <person name="Brutnell T.P."/>
            <person name="Carpita N.C."/>
            <person name="Chaparro C."/>
            <person name="Chia J.-M."/>
            <person name="Deragon J.-M."/>
            <person name="Estill J.C."/>
            <person name="Fu Y."/>
            <person name="Jeddeloh J.A."/>
            <person name="Han Y."/>
            <person name="Lee H."/>
            <person name="Li P."/>
            <person name="Lisch D.R."/>
            <person name="Liu S."/>
            <person name="Liu Z."/>
            <person name="Nagel D.H."/>
            <person name="McCann M.C."/>
            <person name="SanMiguel P."/>
            <person name="Myers A.M."/>
            <person name="Nettleton D."/>
            <person name="Nguyen J."/>
            <person name="Penning B.W."/>
            <person name="Ponnala L."/>
            <person name="Schneider K.L."/>
            <person name="Schwartz D.C."/>
            <person name="Sharma A."/>
            <person name="Soderlund C."/>
            <person name="Springer N.M."/>
            <person name="Sun Q."/>
            <person name="Wang H."/>
            <person name="Waterman M."/>
            <person name="Westerman R."/>
            <person name="Wolfgruber T.K."/>
            <person name="Yang L."/>
            <person name="Yu Y."/>
            <person name="Zhang L."/>
            <person name="Zhou S."/>
            <person name="Zhu Q."/>
            <person name="Bennetzen J.L."/>
            <person name="Dawe R.K."/>
            <person name="Jiang J."/>
            <person name="Jiang N."/>
            <person name="Presting G.G."/>
            <person name="Wessler S.R."/>
            <person name="Aluru S."/>
            <person name="Martienssen R.A."/>
            <person name="Clifton S.W."/>
            <person name="McCombie W.R."/>
            <person name="Wing R.A."/>
            <person name="Wilson R.K."/>
        </authorList>
    </citation>
    <scope>NUCLEOTIDE SEQUENCE [LARGE SCALE GENOMIC DNA]</scope>
    <source>
        <strain evidence="2">cv. B73</strain>
    </source>
</reference>
<protein>
    <submittedName>
        <fullName evidence="1">Uncharacterized protein</fullName>
    </submittedName>
</protein>
<evidence type="ECO:0000313" key="1">
    <source>
        <dbReference type="EnsemblPlants" id="Zm00001eb222620_P001"/>
    </source>
</evidence>
<organism evidence="1 2">
    <name type="scientific">Zea mays</name>
    <name type="common">Maize</name>
    <dbReference type="NCBI Taxonomy" id="4577"/>
    <lineage>
        <taxon>Eukaryota</taxon>
        <taxon>Viridiplantae</taxon>
        <taxon>Streptophyta</taxon>
        <taxon>Embryophyta</taxon>
        <taxon>Tracheophyta</taxon>
        <taxon>Spermatophyta</taxon>
        <taxon>Magnoliopsida</taxon>
        <taxon>Liliopsida</taxon>
        <taxon>Poales</taxon>
        <taxon>Poaceae</taxon>
        <taxon>PACMAD clade</taxon>
        <taxon>Panicoideae</taxon>
        <taxon>Andropogonodae</taxon>
        <taxon>Andropogoneae</taxon>
        <taxon>Tripsacinae</taxon>
        <taxon>Zea</taxon>
    </lineage>
</organism>
<dbReference type="InParanoid" id="A0A804PB91"/>
<dbReference type="Proteomes" id="UP000007305">
    <property type="component" value="Chromosome 5"/>
</dbReference>
<accession>A0A804PB91</accession>
<name>A0A804PB91_MAIZE</name>